<dbReference type="PANTHER" id="PTHR23342:SF0">
    <property type="entry name" value="N-ACETYLGLUTAMATE SYNTHASE, MITOCHONDRIAL"/>
    <property type="match status" value="1"/>
</dbReference>
<dbReference type="SUPFAM" id="SSF53633">
    <property type="entry name" value="Carbamate kinase-like"/>
    <property type="match status" value="1"/>
</dbReference>
<feature type="domain" description="Aspartate/glutamate/uridylate kinase" evidence="10">
    <location>
        <begin position="3"/>
        <end position="233"/>
    </location>
</feature>
<evidence type="ECO:0000256" key="5">
    <source>
        <dbReference type="ARBA" id="ARBA00022741"/>
    </source>
</evidence>
<keyword evidence="6 9" id="KW-0418">Kinase</keyword>
<evidence type="ECO:0000256" key="4">
    <source>
        <dbReference type="ARBA" id="ARBA00022679"/>
    </source>
</evidence>
<dbReference type="Pfam" id="PF00696">
    <property type="entry name" value="AA_kinase"/>
    <property type="match status" value="1"/>
</dbReference>
<organism evidence="11 12">
    <name type="scientific">Metabacillus arenae</name>
    <dbReference type="NCBI Taxonomy" id="2771434"/>
    <lineage>
        <taxon>Bacteria</taxon>
        <taxon>Bacillati</taxon>
        <taxon>Bacillota</taxon>
        <taxon>Bacilli</taxon>
        <taxon>Bacillales</taxon>
        <taxon>Bacillaceae</taxon>
        <taxon>Metabacillus</taxon>
    </lineage>
</organism>
<evidence type="ECO:0000256" key="2">
    <source>
        <dbReference type="ARBA" id="ARBA00022571"/>
    </source>
</evidence>
<evidence type="ECO:0000256" key="9">
    <source>
        <dbReference type="HAMAP-Rule" id="MF_00082"/>
    </source>
</evidence>
<dbReference type="GO" id="GO:0042450">
    <property type="term" value="P:L-arginine biosynthetic process via ornithine"/>
    <property type="evidence" value="ECO:0007669"/>
    <property type="project" value="UniProtKB-UniRule"/>
</dbReference>
<dbReference type="EMBL" id="JACXAI010000056">
    <property type="protein sequence ID" value="MBD1383448.1"/>
    <property type="molecule type" value="Genomic_DNA"/>
</dbReference>
<dbReference type="GO" id="GO:0003991">
    <property type="term" value="F:acetylglutamate kinase activity"/>
    <property type="evidence" value="ECO:0007669"/>
    <property type="project" value="UniProtKB-UniRule"/>
</dbReference>
<dbReference type="PIRSF" id="PIRSF000728">
    <property type="entry name" value="NAGK"/>
    <property type="match status" value="1"/>
</dbReference>
<sequence>MDKIIVLKCGGSVIEKLAECFYSNIQALQNDGYKVVIVHGGGPDITNTLKAMNIPTEFYHGQRKTTQAVLEVAEMVLSGKINKKLVNNLQENGINAVGLSGKDGNLLTADFLDKKTMGYVGKVTKIETEIIKTLVDKNYLPVIAPLGKTSDYQTLNINADVAAGAIASALNAEKLLFVTDVPGILNEEKLIAETTPEEIEQFIESGVIHGGMIPKVKTAVASLSEKLEEVMIVTGEKSFLDEKKFIGTKVFRKKEAVL</sequence>
<dbReference type="CDD" id="cd04238">
    <property type="entry name" value="AAK_NAGK-like"/>
    <property type="match status" value="1"/>
</dbReference>
<keyword evidence="7 9" id="KW-0067">ATP-binding</keyword>
<evidence type="ECO:0000256" key="1">
    <source>
        <dbReference type="ARBA" id="ARBA00004828"/>
    </source>
</evidence>
<evidence type="ECO:0000313" key="11">
    <source>
        <dbReference type="EMBL" id="MBD1383448.1"/>
    </source>
</evidence>
<feature type="binding site" evidence="9">
    <location>
        <position position="63"/>
    </location>
    <ligand>
        <name>substrate</name>
    </ligand>
</feature>
<dbReference type="FunFam" id="3.40.1160.10:FF:000004">
    <property type="entry name" value="Acetylglutamate kinase"/>
    <property type="match status" value="1"/>
</dbReference>
<keyword evidence="2 9" id="KW-0055">Arginine biosynthesis</keyword>
<comment type="subcellular location">
    <subcellularLocation>
        <location evidence="9">Cytoplasm</location>
    </subcellularLocation>
</comment>
<gene>
    <name evidence="9 11" type="primary">argB</name>
    <name evidence="11" type="ORF">IC621_25030</name>
</gene>
<dbReference type="HAMAP" id="MF_00082">
    <property type="entry name" value="ArgB"/>
    <property type="match status" value="1"/>
</dbReference>
<comment type="catalytic activity">
    <reaction evidence="8 9">
        <text>N-acetyl-L-glutamate + ATP = N-acetyl-L-glutamyl 5-phosphate + ADP</text>
        <dbReference type="Rhea" id="RHEA:14629"/>
        <dbReference type="ChEBI" id="CHEBI:30616"/>
        <dbReference type="ChEBI" id="CHEBI:44337"/>
        <dbReference type="ChEBI" id="CHEBI:57936"/>
        <dbReference type="ChEBI" id="CHEBI:456216"/>
        <dbReference type="EC" id="2.7.2.8"/>
    </reaction>
</comment>
<dbReference type="InterPro" id="IPR001048">
    <property type="entry name" value="Asp/Glu/Uridylate_kinase"/>
</dbReference>
<feature type="site" description="Transition state stabilizer" evidence="9">
    <location>
        <position position="8"/>
    </location>
</feature>
<evidence type="ECO:0000256" key="8">
    <source>
        <dbReference type="ARBA" id="ARBA00048141"/>
    </source>
</evidence>
<keyword evidence="4 9" id="KW-0808">Transferase</keyword>
<feature type="site" description="Transition state stabilizer" evidence="9">
    <location>
        <position position="215"/>
    </location>
</feature>
<dbReference type="RefSeq" id="WP_191162631.1">
    <property type="nucleotide sequence ID" value="NZ_JACXAI010000056.1"/>
</dbReference>
<accession>A0A926RYY0</accession>
<dbReference type="NCBIfam" id="TIGR00761">
    <property type="entry name" value="argB"/>
    <property type="match status" value="1"/>
</dbReference>
<dbReference type="InterPro" id="IPR036393">
    <property type="entry name" value="AceGlu_kinase-like_sf"/>
</dbReference>
<keyword evidence="12" id="KW-1185">Reference proteome</keyword>
<comment type="pathway">
    <text evidence="1 9">Amino-acid biosynthesis; L-arginine biosynthesis; N(2)-acetyl-L-ornithine from L-glutamate: step 2/4.</text>
</comment>
<keyword evidence="9" id="KW-0963">Cytoplasm</keyword>
<dbReference type="AlphaFoldDB" id="A0A926RYY0"/>
<dbReference type="InterPro" id="IPR037528">
    <property type="entry name" value="ArgB"/>
</dbReference>
<evidence type="ECO:0000256" key="3">
    <source>
        <dbReference type="ARBA" id="ARBA00022605"/>
    </source>
</evidence>
<keyword evidence="5 9" id="KW-0547">Nucleotide-binding</keyword>
<evidence type="ECO:0000256" key="7">
    <source>
        <dbReference type="ARBA" id="ARBA00022840"/>
    </source>
</evidence>
<dbReference type="InterPro" id="IPR004662">
    <property type="entry name" value="AcgluKinase_fam"/>
</dbReference>
<reference evidence="11" key="1">
    <citation type="submission" date="2020-09" db="EMBL/GenBank/DDBJ databases">
        <title>A novel bacterium of genus Bacillus, isolated from South China Sea.</title>
        <authorList>
            <person name="Huang H."/>
            <person name="Mo K."/>
            <person name="Hu Y."/>
        </authorList>
    </citation>
    <scope>NUCLEOTIDE SEQUENCE</scope>
    <source>
        <strain evidence="11">IB182487</strain>
    </source>
</reference>
<dbReference type="PANTHER" id="PTHR23342">
    <property type="entry name" value="N-ACETYLGLUTAMATE SYNTHASE"/>
    <property type="match status" value="1"/>
</dbReference>
<evidence type="ECO:0000313" key="12">
    <source>
        <dbReference type="Proteomes" id="UP000626844"/>
    </source>
</evidence>
<dbReference type="EC" id="2.7.2.8" evidence="9"/>
<feature type="binding site" evidence="9">
    <location>
        <position position="156"/>
    </location>
    <ligand>
        <name>substrate</name>
    </ligand>
</feature>
<evidence type="ECO:0000259" key="10">
    <source>
        <dbReference type="Pfam" id="PF00696"/>
    </source>
</evidence>
<keyword evidence="3 9" id="KW-0028">Amino-acid biosynthesis</keyword>
<name>A0A926RYY0_9BACI</name>
<comment type="similarity">
    <text evidence="9">Belongs to the acetylglutamate kinase family. ArgB subfamily.</text>
</comment>
<proteinExistence type="inferred from homology"/>
<evidence type="ECO:0000256" key="6">
    <source>
        <dbReference type="ARBA" id="ARBA00022777"/>
    </source>
</evidence>
<comment type="caution">
    <text evidence="11">The sequence shown here is derived from an EMBL/GenBank/DDBJ whole genome shotgun (WGS) entry which is preliminary data.</text>
</comment>
<comment type="function">
    <text evidence="9">Catalyzes the ATP-dependent phosphorylation of N-acetyl-L-glutamate.</text>
</comment>
<dbReference type="Gene3D" id="3.40.1160.10">
    <property type="entry name" value="Acetylglutamate kinase-like"/>
    <property type="match status" value="1"/>
</dbReference>
<dbReference type="GO" id="GO:0005737">
    <property type="term" value="C:cytoplasm"/>
    <property type="evidence" value="ECO:0007669"/>
    <property type="project" value="UniProtKB-SubCell"/>
</dbReference>
<protein>
    <recommendedName>
        <fullName evidence="9">Acetylglutamate kinase</fullName>
        <ecNumber evidence="9">2.7.2.8</ecNumber>
    </recommendedName>
    <alternativeName>
        <fullName evidence="9">N-acetyl-L-glutamate 5-phosphotransferase</fullName>
    </alternativeName>
    <alternativeName>
        <fullName evidence="9">NAG kinase</fullName>
        <shortName evidence="9">NAGK</shortName>
    </alternativeName>
</protein>
<feature type="binding site" evidence="9">
    <location>
        <begin position="41"/>
        <end position="42"/>
    </location>
    <ligand>
        <name>substrate</name>
    </ligand>
</feature>
<dbReference type="Proteomes" id="UP000626844">
    <property type="component" value="Unassembled WGS sequence"/>
</dbReference>
<dbReference type="GO" id="GO:0005524">
    <property type="term" value="F:ATP binding"/>
    <property type="evidence" value="ECO:0007669"/>
    <property type="project" value="UniProtKB-UniRule"/>
</dbReference>